<evidence type="ECO:0000256" key="4">
    <source>
        <dbReference type="ARBA" id="ARBA00022679"/>
    </source>
</evidence>
<dbReference type="PROSITE" id="PS50109">
    <property type="entry name" value="HIS_KIN"/>
    <property type="match status" value="1"/>
</dbReference>
<feature type="modified residue" description="4-aspartylphosphate" evidence="9">
    <location>
        <position position="673"/>
    </location>
</feature>
<evidence type="ECO:0000256" key="7">
    <source>
        <dbReference type="ARBA" id="ARBA00022840"/>
    </source>
</evidence>
<evidence type="ECO:0000256" key="9">
    <source>
        <dbReference type="PROSITE-ProRule" id="PRU00169"/>
    </source>
</evidence>
<evidence type="ECO:0000256" key="10">
    <source>
        <dbReference type="SAM" id="Phobius"/>
    </source>
</evidence>
<evidence type="ECO:0000259" key="11">
    <source>
        <dbReference type="PROSITE" id="PS50109"/>
    </source>
</evidence>
<dbReference type="InterPro" id="IPR035965">
    <property type="entry name" value="PAS-like_dom_sf"/>
</dbReference>
<dbReference type="Pfam" id="PF00512">
    <property type="entry name" value="HisKA"/>
    <property type="match status" value="1"/>
</dbReference>
<feature type="domain" description="Response regulatory" evidence="12">
    <location>
        <begin position="622"/>
        <end position="739"/>
    </location>
</feature>
<dbReference type="EMBL" id="JAFVMF010000014">
    <property type="protein sequence ID" value="MBO1360782.1"/>
    <property type="molecule type" value="Genomic_DNA"/>
</dbReference>
<dbReference type="SUPFAM" id="SSF52172">
    <property type="entry name" value="CheY-like"/>
    <property type="match status" value="1"/>
</dbReference>
<reference evidence="13 14" key="1">
    <citation type="submission" date="2021-03" db="EMBL/GenBank/DDBJ databases">
        <title>The complete genome sequence of Acetobacter sacchari TBRC 11175.</title>
        <authorList>
            <person name="Charoenyingcharoen P."/>
            <person name="Yukphan P."/>
        </authorList>
    </citation>
    <scope>NUCLEOTIDE SEQUENCE [LARGE SCALE GENOMIC DNA]</scope>
    <source>
        <strain evidence="13 14">TBRC 11175</strain>
    </source>
</reference>
<evidence type="ECO:0000313" key="14">
    <source>
        <dbReference type="Proteomes" id="UP000664771"/>
    </source>
</evidence>
<dbReference type="CDD" id="cd00082">
    <property type="entry name" value="HisKA"/>
    <property type="match status" value="1"/>
</dbReference>
<evidence type="ECO:0000259" key="12">
    <source>
        <dbReference type="PROSITE" id="PS50110"/>
    </source>
</evidence>
<organism evidence="13 14">
    <name type="scientific">Acetobacter sacchari</name>
    <dbReference type="NCBI Taxonomy" id="2661687"/>
    <lineage>
        <taxon>Bacteria</taxon>
        <taxon>Pseudomonadati</taxon>
        <taxon>Pseudomonadota</taxon>
        <taxon>Alphaproteobacteria</taxon>
        <taxon>Acetobacterales</taxon>
        <taxon>Acetobacteraceae</taxon>
        <taxon>Acetobacter</taxon>
    </lineage>
</organism>
<evidence type="ECO:0000256" key="8">
    <source>
        <dbReference type="ARBA" id="ARBA00023012"/>
    </source>
</evidence>
<dbReference type="Pfam" id="PF02518">
    <property type="entry name" value="HATPase_c"/>
    <property type="match status" value="1"/>
</dbReference>
<evidence type="ECO:0000256" key="5">
    <source>
        <dbReference type="ARBA" id="ARBA00022741"/>
    </source>
</evidence>
<keyword evidence="10" id="KW-0472">Membrane</keyword>
<dbReference type="InterPro" id="IPR003594">
    <property type="entry name" value="HATPase_dom"/>
</dbReference>
<dbReference type="Gene3D" id="3.30.565.10">
    <property type="entry name" value="Histidine kinase-like ATPase, C-terminal domain"/>
    <property type="match status" value="1"/>
</dbReference>
<dbReference type="SUPFAM" id="SSF55874">
    <property type="entry name" value="ATPase domain of HSP90 chaperone/DNA topoisomerase II/histidine kinase"/>
    <property type="match status" value="1"/>
</dbReference>
<dbReference type="InterPro" id="IPR001789">
    <property type="entry name" value="Sig_transdc_resp-reg_receiver"/>
</dbReference>
<dbReference type="InterPro" id="IPR011006">
    <property type="entry name" value="CheY-like_superfamily"/>
</dbReference>
<dbReference type="Gene3D" id="1.10.287.130">
    <property type="match status" value="1"/>
</dbReference>
<keyword evidence="10" id="KW-0812">Transmembrane</keyword>
<evidence type="ECO:0000256" key="3">
    <source>
        <dbReference type="ARBA" id="ARBA00022553"/>
    </source>
</evidence>
<evidence type="ECO:0000256" key="6">
    <source>
        <dbReference type="ARBA" id="ARBA00022777"/>
    </source>
</evidence>
<comment type="catalytic activity">
    <reaction evidence="1">
        <text>ATP + protein L-histidine = ADP + protein N-phospho-L-histidine.</text>
        <dbReference type="EC" id="2.7.13.3"/>
    </reaction>
</comment>
<sequence length="745" mass="79188">MARHPAKRAHMLALLGAALLIVTFGTLAMQLGNEMARHGQLDRQSAGSDQYLRNLNRQVSDARICHFAWLAEHSPTDAACFADAVGKLLVARADFPDFAATQRRLDPEHDRSIEQLRQALDRVAAWKPDAAHALGAPDADATLVSLDGALSQLSHADTMERAGRLADMLRNTGWQKRLDALGIVIGVLIMITAGWILDRTSLAAARAEASSRNLAAQMRAVLDSLTIGVAVFGTDGQLRHWNDRLGAILGLEDGVLRPGLRYDDLSSALIVGGTPLLEPFAHVERALRRGELAPPVMVECKGVNGADLELCRTVFFAPDGASGSEDRRGFVLTANDITLRLRSERALGEAQKLRAVGQLTAGIAHDFKNLLTVILGNLELAGEAGEVGDGERGRRCLDSAVHAARRSEALTGQLLSFMRRDKPASDMVALADIFLHVSGLLARVIGPRIIVDCGEATTVWPVHVNAAQLESALLNLAINARDAMPKGGTLAIRAANVTFPAGVDLLSLPVEGERGLRVSSEKTPLPAGSWIRIDVADSGCGMGPEILHQLFEPFFTTKEDGAGTGLGMAMVVSFAHQSGGRVVVSSAPQRGAQVTVWLPRAKAEFISAPVLAAPASEPKSRRALVVEDDPAIRDIVATILGLAGYRVREAADGESAFDALADAGDGIDLLVTDVQLPGPLDGFSLARVLKERYPELGVVCMSGDFTADAPRPAAAPPDARLLPKPFRRDGFLKVVASAMGDAIPV</sequence>
<dbReference type="Proteomes" id="UP000664771">
    <property type="component" value="Unassembled WGS sequence"/>
</dbReference>
<dbReference type="InterPro" id="IPR036890">
    <property type="entry name" value="HATPase_C_sf"/>
</dbReference>
<dbReference type="InterPro" id="IPR004358">
    <property type="entry name" value="Sig_transdc_His_kin-like_C"/>
</dbReference>
<keyword evidence="8" id="KW-0902">Two-component regulatory system</keyword>
<keyword evidence="4" id="KW-0808">Transferase</keyword>
<dbReference type="SMART" id="SM00388">
    <property type="entry name" value="HisKA"/>
    <property type="match status" value="1"/>
</dbReference>
<feature type="domain" description="Histidine kinase" evidence="11">
    <location>
        <begin position="362"/>
        <end position="602"/>
    </location>
</feature>
<dbReference type="PROSITE" id="PS50110">
    <property type="entry name" value="RESPONSE_REGULATORY"/>
    <property type="match status" value="1"/>
</dbReference>
<keyword evidence="14" id="KW-1185">Reference proteome</keyword>
<dbReference type="SUPFAM" id="SSF55785">
    <property type="entry name" value="PYP-like sensor domain (PAS domain)"/>
    <property type="match status" value="1"/>
</dbReference>
<dbReference type="Gene3D" id="3.40.50.2300">
    <property type="match status" value="1"/>
</dbReference>
<keyword evidence="6" id="KW-0418">Kinase</keyword>
<keyword evidence="10" id="KW-1133">Transmembrane helix</keyword>
<dbReference type="SUPFAM" id="SSF47384">
    <property type="entry name" value="Homodimeric domain of signal transducing histidine kinase"/>
    <property type="match status" value="1"/>
</dbReference>
<accession>A0ABS3LXZ5</accession>
<dbReference type="InterPro" id="IPR036097">
    <property type="entry name" value="HisK_dim/P_sf"/>
</dbReference>
<gene>
    <name evidence="13" type="ORF">J2D73_13395</name>
</gene>
<feature type="transmembrane region" description="Helical" evidence="10">
    <location>
        <begin position="180"/>
        <end position="197"/>
    </location>
</feature>
<keyword evidence="5" id="KW-0547">Nucleotide-binding</keyword>
<dbReference type="PRINTS" id="PR00344">
    <property type="entry name" value="BCTRLSENSOR"/>
</dbReference>
<dbReference type="InterPro" id="IPR003661">
    <property type="entry name" value="HisK_dim/P_dom"/>
</dbReference>
<dbReference type="PANTHER" id="PTHR43065:SF46">
    <property type="entry name" value="C4-DICARBOXYLATE TRANSPORT SENSOR PROTEIN DCTB"/>
    <property type="match status" value="1"/>
</dbReference>
<dbReference type="Gene3D" id="3.30.450.20">
    <property type="entry name" value="PAS domain"/>
    <property type="match status" value="1"/>
</dbReference>
<dbReference type="Pfam" id="PF00072">
    <property type="entry name" value="Response_reg"/>
    <property type="match status" value="1"/>
</dbReference>
<dbReference type="InterPro" id="IPR005467">
    <property type="entry name" value="His_kinase_dom"/>
</dbReference>
<dbReference type="EC" id="2.7.13.3" evidence="2"/>
<dbReference type="SMART" id="SM00448">
    <property type="entry name" value="REC"/>
    <property type="match status" value="1"/>
</dbReference>
<evidence type="ECO:0000256" key="2">
    <source>
        <dbReference type="ARBA" id="ARBA00012438"/>
    </source>
</evidence>
<dbReference type="PANTHER" id="PTHR43065">
    <property type="entry name" value="SENSOR HISTIDINE KINASE"/>
    <property type="match status" value="1"/>
</dbReference>
<keyword evidence="3 9" id="KW-0597">Phosphoprotein</keyword>
<evidence type="ECO:0000313" key="13">
    <source>
        <dbReference type="EMBL" id="MBO1360782.1"/>
    </source>
</evidence>
<keyword evidence="7" id="KW-0067">ATP-binding</keyword>
<protein>
    <recommendedName>
        <fullName evidence="2">histidine kinase</fullName>
        <ecNumber evidence="2">2.7.13.3</ecNumber>
    </recommendedName>
</protein>
<dbReference type="SMART" id="SM00387">
    <property type="entry name" value="HATPase_c"/>
    <property type="match status" value="1"/>
</dbReference>
<comment type="caution">
    <text evidence="13">The sequence shown here is derived from an EMBL/GenBank/DDBJ whole genome shotgun (WGS) entry which is preliminary data.</text>
</comment>
<evidence type="ECO:0000256" key="1">
    <source>
        <dbReference type="ARBA" id="ARBA00000085"/>
    </source>
</evidence>
<name>A0ABS3LXZ5_9PROT</name>
<dbReference type="RefSeq" id="WP_207882031.1">
    <property type="nucleotide sequence ID" value="NZ_JAFVMF010000014.1"/>
</dbReference>
<proteinExistence type="predicted"/>